<dbReference type="Proteomes" id="UP000708208">
    <property type="component" value="Unassembled WGS sequence"/>
</dbReference>
<proteinExistence type="predicted"/>
<feature type="non-terminal residue" evidence="2">
    <location>
        <position position="1"/>
    </location>
</feature>
<reference evidence="2" key="1">
    <citation type="submission" date="2021-06" db="EMBL/GenBank/DDBJ databases">
        <authorList>
            <person name="Hodson N. C."/>
            <person name="Mongue J. A."/>
            <person name="Jaron S. K."/>
        </authorList>
    </citation>
    <scope>NUCLEOTIDE SEQUENCE</scope>
</reference>
<accession>A0A8J2KKA2</accession>
<keyword evidence="1" id="KW-1133">Transmembrane helix</keyword>
<feature type="transmembrane region" description="Helical" evidence="1">
    <location>
        <begin position="122"/>
        <end position="142"/>
    </location>
</feature>
<evidence type="ECO:0000313" key="3">
    <source>
        <dbReference type="Proteomes" id="UP000708208"/>
    </source>
</evidence>
<gene>
    <name evidence="2" type="ORF">AFUS01_LOCUS28595</name>
</gene>
<evidence type="ECO:0000256" key="1">
    <source>
        <dbReference type="SAM" id="Phobius"/>
    </source>
</evidence>
<protein>
    <submittedName>
        <fullName evidence="2">Uncharacterized protein</fullName>
    </submittedName>
</protein>
<keyword evidence="3" id="KW-1185">Reference proteome</keyword>
<keyword evidence="1" id="KW-0472">Membrane</keyword>
<dbReference type="AlphaFoldDB" id="A0A8J2KKA2"/>
<feature type="transmembrane region" description="Helical" evidence="1">
    <location>
        <begin position="96"/>
        <end position="116"/>
    </location>
</feature>
<keyword evidence="1" id="KW-0812">Transmembrane</keyword>
<comment type="caution">
    <text evidence="2">The sequence shown here is derived from an EMBL/GenBank/DDBJ whole genome shotgun (WGS) entry which is preliminary data.</text>
</comment>
<name>A0A8J2KKA2_9HEXA</name>
<dbReference type="EMBL" id="CAJVCH010410493">
    <property type="protein sequence ID" value="CAG7818062.1"/>
    <property type="molecule type" value="Genomic_DNA"/>
</dbReference>
<evidence type="ECO:0000313" key="2">
    <source>
        <dbReference type="EMBL" id="CAG7818062.1"/>
    </source>
</evidence>
<organism evidence="2 3">
    <name type="scientific">Allacma fusca</name>
    <dbReference type="NCBI Taxonomy" id="39272"/>
    <lineage>
        <taxon>Eukaryota</taxon>
        <taxon>Metazoa</taxon>
        <taxon>Ecdysozoa</taxon>
        <taxon>Arthropoda</taxon>
        <taxon>Hexapoda</taxon>
        <taxon>Collembola</taxon>
        <taxon>Symphypleona</taxon>
        <taxon>Sminthuridae</taxon>
        <taxon>Allacma</taxon>
    </lineage>
</organism>
<sequence length="190" mass="21528">TTLNPPDLGIISLMGRVLLEVTTLLTAVAGEFLDDARVTAMFETCCKAYQMINSGIEFALVQEKVDGAAIKTWRDLLINVREQCHLLSKCVSQRQLLLIGQCIGLTTICSFFISNVTWSEEIYRQMLPLWIYMCFSNFVRIFRKAIVAERITIAENEVITRIASAKLQTADFEALHEAYDISLIYLTHLL</sequence>